<dbReference type="PANTHER" id="PTHR35792">
    <property type="entry name" value="GENERAL STRESS PROTEIN"/>
    <property type="match status" value="1"/>
</dbReference>
<evidence type="ECO:0000313" key="3">
    <source>
        <dbReference type="EMBL" id="MFC7373344.1"/>
    </source>
</evidence>
<dbReference type="Pfam" id="PF12732">
    <property type="entry name" value="YtxH"/>
    <property type="match status" value="1"/>
</dbReference>
<protein>
    <submittedName>
        <fullName evidence="3">YtxH domain-containing protein</fullName>
    </submittedName>
</protein>
<feature type="region of interest" description="Disordered" evidence="1">
    <location>
        <begin position="99"/>
        <end position="133"/>
    </location>
</feature>
<comment type="caution">
    <text evidence="3">The sequence shown here is derived from an EMBL/GenBank/DDBJ whole genome shotgun (WGS) entry which is preliminary data.</text>
</comment>
<gene>
    <name evidence="3" type="ORF">ACFQPF_17025</name>
</gene>
<dbReference type="RefSeq" id="WP_379751173.1">
    <property type="nucleotide sequence ID" value="NZ_JBHTCP010000051.1"/>
</dbReference>
<evidence type="ECO:0000256" key="2">
    <source>
        <dbReference type="SAM" id="Phobius"/>
    </source>
</evidence>
<dbReference type="PANTHER" id="PTHR35792:SF1">
    <property type="entry name" value="SLL0268 PROTEIN"/>
    <property type="match status" value="1"/>
</dbReference>
<organism evidence="3 4">
    <name type="scientific">Fictibacillus iocasae</name>
    <dbReference type="NCBI Taxonomy" id="2715437"/>
    <lineage>
        <taxon>Bacteria</taxon>
        <taxon>Bacillati</taxon>
        <taxon>Bacillota</taxon>
        <taxon>Bacilli</taxon>
        <taxon>Bacillales</taxon>
        <taxon>Fictibacillaceae</taxon>
        <taxon>Fictibacillus</taxon>
    </lineage>
</organism>
<keyword evidence="2" id="KW-1133">Transmembrane helix</keyword>
<dbReference type="InterPro" id="IPR052928">
    <property type="entry name" value="Desiccation-related_membrane"/>
</dbReference>
<dbReference type="InterPro" id="IPR024623">
    <property type="entry name" value="YtxH"/>
</dbReference>
<dbReference type="Proteomes" id="UP001596549">
    <property type="component" value="Unassembled WGS sequence"/>
</dbReference>
<evidence type="ECO:0000256" key="1">
    <source>
        <dbReference type="SAM" id="MobiDB-lite"/>
    </source>
</evidence>
<feature type="compositionally biased region" description="Acidic residues" evidence="1">
    <location>
        <begin position="105"/>
        <end position="120"/>
    </location>
</feature>
<accession>A0ABW2NZH7</accession>
<keyword evidence="4" id="KW-1185">Reference proteome</keyword>
<keyword evidence="2" id="KW-0812">Transmembrane</keyword>
<evidence type="ECO:0000313" key="4">
    <source>
        <dbReference type="Proteomes" id="UP001596549"/>
    </source>
</evidence>
<name>A0ABW2NZH7_9BACL</name>
<feature type="transmembrane region" description="Helical" evidence="2">
    <location>
        <begin position="13"/>
        <end position="32"/>
    </location>
</feature>
<sequence>MGNNNQGIDSKDFIIGALVGGIVGAASALLLAPKTGKELRGDLNEQAILLKDKGNEFSQLAIEKSNSIVKTVSEQSNQVAGKVKELTTNIRRDIDKWREKGQVEQENEEIYGEITEQPEAEDLRTPELAEQKY</sequence>
<dbReference type="EMBL" id="JBHTCP010000051">
    <property type="protein sequence ID" value="MFC7373344.1"/>
    <property type="molecule type" value="Genomic_DNA"/>
</dbReference>
<proteinExistence type="predicted"/>
<reference evidence="4" key="1">
    <citation type="journal article" date="2019" name="Int. J. Syst. Evol. Microbiol.">
        <title>The Global Catalogue of Microorganisms (GCM) 10K type strain sequencing project: providing services to taxonomists for standard genome sequencing and annotation.</title>
        <authorList>
            <consortium name="The Broad Institute Genomics Platform"/>
            <consortium name="The Broad Institute Genome Sequencing Center for Infectious Disease"/>
            <person name="Wu L."/>
            <person name="Ma J."/>
        </authorList>
    </citation>
    <scope>NUCLEOTIDE SEQUENCE [LARGE SCALE GENOMIC DNA]</scope>
    <source>
        <strain evidence="4">NBRC 106396</strain>
    </source>
</reference>
<feature type="compositionally biased region" description="Basic and acidic residues" evidence="1">
    <location>
        <begin position="121"/>
        <end position="133"/>
    </location>
</feature>
<keyword evidence="2" id="KW-0472">Membrane</keyword>